<organism evidence="5 6">
    <name type="scientific">Steroidobacter agaridevorans</name>
    <dbReference type="NCBI Taxonomy" id="2695856"/>
    <lineage>
        <taxon>Bacteria</taxon>
        <taxon>Pseudomonadati</taxon>
        <taxon>Pseudomonadota</taxon>
        <taxon>Gammaproteobacteria</taxon>
        <taxon>Steroidobacterales</taxon>
        <taxon>Steroidobacteraceae</taxon>
        <taxon>Steroidobacter</taxon>
    </lineage>
</organism>
<accession>A0A829YF01</accession>
<dbReference type="Gene3D" id="1.10.10.10">
    <property type="entry name" value="Winged helix-like DNA-binding domain superfamily/Winged helix DNA-binding domain"/>
    <property type="match status" value="1"/>
</dbReference>
<evidence type="ECO:0000256" key="2">
    <source>
        <dbReference type="ARBA" id="ARBA00022679"/>
    </source>
</evidence>
<proteinExistence type="inferred from homology"/>
<dbReference type="Proteomes" id="UP000445000">
    <property type="component" value="Unassembled WGS sequence"/>
</dbReference>
<dbReference type="RefSeq" id="WP_161813079.1">
    <property type="nucleotide sequence ID" value="NZ_BLJN01000003.1"/>
</dbReference>
<dbReference type="GO" id="GO:0005829">
    <property type="term" value="C:cytosol"/>
    <property type="evidence" value="ECO:0007669"/>
    <property type="project" value="TreeGrafter"/>
</dbReference>
<dbReference type="InterPro" id="IPR036390">
    <property type="entry name" value="WH_DNA-bd_sf"/>
</dbReference>
<evidence type="ECO:0000256" key="3">
    <source>
        <dbReference type="ARBA" id="ARBA00022777"/>
    </source>
</evidence>
<evidence type="ECO:0000256" key="1">
    <source>
        <dbReference type="ARBA" id="ARBA00010164"/>
    </source>
</evidence>
<dbReference type="AlphaFoldDB" id="A0A829YF01"/>
<evidence type="ECO:0000313" key="5">
    <source>
        <dbReference type="EMBL" id="GFE81428.1"/>
    </source>
</evidence>
<comment type="similarity">
    <text evidence="1">Belongs to the HipA Ser/Thr kinase family.</text>
</comment>
<gene>
    <name evidence="5" type="ORF">GCM10011487_34280</name>
</gene>
<dbReference type="NCBIfam" id="NF007297">
    <property type="entry name" value="PRK09775.1"/>
    <property type="match status" value="1"/>
</dbReference>
<dbReference type="SUPFAM" id="SSF46785">
    <property type="entry name" value="Winged helix' DNA-binding domain"/>
    <property type="match status" value="1"/>
</dbReference>
<evidence type="ECO:0000259" key="4">
    <source>
        <dbReference type="Pfam" id="PF07804"/>
    </source>
</evidence>
<dbReference type="GO" id="GO:0004674">
    <property type="term" value="F:protein serine/threonine kinase activity"/>
    <property type="evidence" value="ECO:0007669"/>
    <property type="project" value="TreeGrafter"/>
</dbReference>
<dbReference type="InterPro" id="IPR011991">
    <property type="entry name" value="ArsR-like_HTH"/>
</dbReference>
<dbReference type="GO" id="GO:0006355">
    <property type="term" value="P:regulation of DNA-templated transcription"/>
    <property type="evidence" value="ECO:0007669"/>
    <property type="project" value="UniProtKB-ARBA"/>
</dbReference>
<keyword evidence="6" id="KW-1185">Reference proteome</keyword>
<protein>
    <submittedName>
        <fullName evidence="5">Transcriptional regulator</fullName>
    </submittedName>
</protein>
<comment type="caution">
    <text evidence="5">The sequence shown here is derived from an EMBL/GenBank/DDBJ whole genome shotgun (WGS) entry which is preliminary data.</text>
</comment>
<dbReference type="Gene3D" id="1.10.1070.20">
    <property type="match status" value="1"/>
</dbReference>
<evidence type="ECO:0000313" key="6">
    <source>
        <dbReference type="Proteomes" id="UP000445000"/>
    </source>
</evidence>
<dbReference type="InterPro" id="IPR036388">
    <property type="entry name" value="WH-like_DNA-bd_sf"/>
</dbReference>
<dbReference type="InterPro" id="IPR012893">
    <property type="entry name" value="HipA-like_C"/>
</dbReference>
<dbReference type="EMBL" id="BLJN01000003">
    <property type="protein sequence ID" value="GFE81428.1"/>
    <property type="molecule type" value="Genomic_DNA"/>
</dbReference>
<sequence length="453" mass="49931">MATAEGLLTILADGASSSSVLAEALGISQPTLSRLINPLVKAERVLKIGSTRGARYALRREVRGAGSNWPLFRIDRTGAAHAVGTLYALAAGQFYLATLSNEDYRPSELSTGLPYFLQDQRPGGFLGRGVPRRYPELSLPQRTTDWTDDHYLLYLTQHGSDPLGDLVLGEPALTEYLATIAQRQPIRNRAQEFPKLLRDAIEGGLPGSSAHGEHPKFAAFVDDGRGPRHVLVKFSPPLTHPIGQRWSDLLVAEHLAHVVLASDGIAACRSQIHRFDDHTYLVVDRFDRLGNDGRLGVTSLFAIDLDHYGQLDNWIAAAARLLNDRMIDAATLEQVRLLATFGALIGNTDRHFGNLSFFDTYDGTFTLTPSYDMLPMLFAPEHNQIIGRTFEPAHPTANTMVCYARARRLAEQYWRTVASDTRISEDFRGISAQCLAALEALPRTGPYSANPSR</sequence>
<dbReference type="PANTHER" id="PTHR37419">
    <property type="entry name" value="SERINE/THREONINE-PROTEIN KINASE TOXIN HIPA"/>
    <property type="match status" value="1"/>
</dbReference>
<feature type="domain" description="HipA-like C-terminal" evidence="4">
    <location>
        <begin position="208"/>
        <end position="398"/>
    </location>
</feature>
<dbReference type="CDD" id="cd00090">
    <property type="entry name" value="HTH_ARSR"/>
    <property type="match status" value="1"/>
</dbReference>
<name>A0A829YF01_9GAMM</name>
<keyword evidence="3" id="KW-0418">Kinase</keyword>
<dbReference type="Pfam" id="PF07804">
    <property type="entry name" value="HipA_C"/>
    <property type="match status" value="1"/>
</dbReference>
<keyword evidence="2" id="KW-0808">Transferase</keyword>
<reference evidence="6" key="1">
    <citation type="submission" date="2020-01" db="EMBL/GenBank/DDBJ databases">
        <title>'Steroidobacter agaridevorans' sp. nov., agar-degrading bacteria isolated from rhizosphere soils.</title>
        <authorList>
            <person name="Ikenaga M."/>
            <person name="Kataoka M."/>
            <person name="Murouchi A."/>
            <person name="Katsuragi S."/>
            <person name="Sakai M."/>
        </authorList>
    </citation>
    <scope>NUCLEOTIDE SEQUENCE [LARGE SCALE GENOMIC DNA]</scope>
    <source>
        <strain evidence="6">YU21-B</strain>
    </source>
</reference>
<dbReference type="PANTHER" id="PTHR37419:SF8">
    <property type="entry name" value="TOXIN YJJJ"/>
    <property type="match status" value="1"/>
</dbReference>
<dbReference type="InterPro" id="IPR052028">
    <property type="entry name" value="HipA_Ser/Thr_kinase"/>
</dbReference>